<dbReference type="eggNOG" id="KOG1190">
    <property type="taxonomic scope" value="Eukaryota"/>
</dbReference>
<dbReference type="GO" id="GO:0003723">
    <property type="term" value="F:RNA binding"/>
    <property type="evidence" value="ECO:0007669"/>
    <property type="project" value="UniProtKB-KW"/>
</dbReference>
<keyword evidence="5" id="KW-1185">Reference proteome</keyword>
<dbReference type="Gramene" id="OGLUM09G06490.1">
    <property type="protein sequence ID" value="OGLUM09G06490.1"/>
    <property type="gene ID" value="OGLUM09G06490"/>
</dbReference>
<dbReference type="CDD" id="cd12422">
    <property type="entry name" value="RRM2_PTBP1_hnRNPL_like"/>
    <property type="match status" value="1"/>
</dbReference>
<sequence>MVSEQSVRGIPSKEASWATHCCNGDLWRRNLSHGSAGASGNARCSVKCRAGWEMAQALLFMSNQVLYPVTGEVLHQVYNTYGAVAVQVLSMSPLGVEAFVWFRSSCDAERARSVTNGRNIYDGCCLLDVQHVQPFNGNGVDMTPTNCSTSVPSCANIKSDAKSTSTTLGHVFPATMSLSTPSNESAAVAPPISLTATKENGADMGKAEDKSEKTFHDLCIEIKDMINQMLMTCRDIKVESTMSIDITRVVVVTSTNTKSVPNTLEVSNKANSISLVDTNELCMVTATKCLTEGNKQMINDDDNDMATEDLVELTEVNSKFTLLQTGSSPPAPPWRAAIPWYKAEMTLGSRLLPWPDLWLSQDSGGVVMTKLLHPRQPPSQAEAKAEVGALQLFGCVLNSIDVDCQGEASKTLILERTCSIELRPWPPPYFLLNEVIKEILEICHQDNKLWESLLLNDPDTLCSLQLIWDPGGIDLGTSRN</sequence>
<dbReference type="AlphaFoldDB" id="A0A0E0B1I3"/>
<dbReference type="InterPro" id="IPR035979">
    <property type="entry name" value="RBD_domain_sf"/>
</dbReference>
<dbReference type="PANTHER" id="PTHR15592">
    <property type="entry name" value="MATRIN 3/NUCLEAR PROTEIN 220-RELATED"/>
    <property type="match status" value="1"/>
</dbReference>
<dbReference type="InterPro" id="IPR021790">
    <property type="entry name" value="PTBP1-like_RRM2"/>
</dbReference>
<dbReference type="EnsemblPlants" id="OGLUM09G06490.1">
    <property type="protein sequence ID" value="OGLUM09G06490.1"/>
    <property type="gene ID" value="OGLUM09G06490"/>
</dbReference>
<dbReference type="SUPFAM" id="SSF54928">
    <property type="entry name" value="RNA-binding domain, RBD"/>
    <property type="match status" value="1"/>
</dbReference>
<dbReference type="Proteomes" id="UP000026961">
    <property type="component" value="Chromosome 9"/>
</dbReference>
<protein>
    <recommendedName>
        <fullName evidence="3">PTBP1-like RNA recognition motif 2 domain-containing protein</fullName>
    </recommendedName>
</protein>
<evidence type="ECO:0000313" key="4">
    <source>
        <dbReference type="EnsemblPlants" id="OGLUM09G06490.1"/>
    </source>
</evidence>
<dbReference type="Gene3D" id="3.30.70.330">
    <property type="match status" value="1"/>
</dbReference>
<reference evidence="4" key="1">
    <citation type="submission" date="2015-04" db="UniProtKB">
        <authorList>
            <consortium name="EnsemblPlants"/>
        </authorList>
    </citation>
    <scope>IDENTIFICATION</scope>
</reference>
<accession>A0A0E0B1I3</accession>
<dbReference type="STRING" id="40148.A0A0E0B1I3"/>
<reference evidence="4" key="2">
    <citation type="submission" date="2018-05" db="EMBL/GenBank/DDBJ databases">
        <title>OgluRS3 (Oryza glumaepatula Reference Sequence Version 3).</title>
        <authorList>
            <person name="Zhang J."/>
            <person name="Kudrna D."/>
            <person name="Lee S."/>
            <person name="Talag J."/>
            <person name="Welchert J."/>
            <person name="Wing R.A."/>
        </authorList>
    </citation>
    <scope>NUCLEOTIDE SEQUENCE [LARGE SCALE GENOMIC DNA]</scope>
</reference>
<evidence type="ECO:0000256" key="2">
    <source>
        <dbReference type="ARBA" id="ARBA00022884"/>
    </source>
</evidence>
<evidence type="ECO:0000313" key="5">
    <source>
        <dbReference type="Proteomes" id="UP000026961"/>
    </source>
</evidence>
<dbReference type="Pfam" id="PF11835">
    <property type="entry name" value="RRM_8"/>
    <property type="match status" value="1"/>
</dbReference>
<feature type="domain" description="PTBP1-like RNA recognition motif 2" evidence="3">
    <location>
        <begin position="53"/>
        <end position="134"/>
    </location>
</feature>
<evidence type="ECO:0000256" key="1">
    <source>
        <dbReference type="ARBA" id="ARBA00022737"/>
    </source>
</evidence>
<keyword evidence="1" id="KW-0677">Repeat</keyword>
<keyword evidence="2" id="KW-0694">RNA-binding</keyword>
<name>A0A0E0B1I3_9ORYZ</name>
<proteinExistence type="predicted"/>
<evidence type="ECO:0000259" key="3">
    <source>
        <dbReference type="Pfam" id="PF11835"/>
    </source>
</evidence>
<dbReference type="HOGENOM" id="CLU_034251_0_0_1"/>
<dbReference type="InterPro" id="IPR012677">
    <property type="entry name" value="Nucleotide-bd_a/b_plait_sf"/>
</dbReference>
<organism evidence="4">
    <name type="scientific">Oryza glumipatula</name>
    <dbReference type="NCBI Taxonomy" id="40148"/>
    <lineage>
        <taxon>Eukaryota</taxon>
        <taxon>Viridiplantae</taxon>
        <taxon>Streptophyta</taxon>
        <taxon>Embryophyta</taxon>
        <taxon>Tracheophyta</taxon>
        <taxon>Spermatophyta</taxon>
        <taxon>Magnoliopsida</taxon>
        <taxon>Liliopsida</taxon>
        <taxon>Poales</taxon>
        <taxon>Poaceae</taxon>
        <taxon>BOP clade</taxon>
        <taxon>Oryzoideae</taxon>
        <taxon>Oryzeae</taxon>
        <taxon>Oryzinae</taxon>
        <taxon>Oryza</taxon>
    </lineage>
</organism>